<sequence length="128" mass="14120">MENAGLFVWRPILEGLLAPYPAVRIIVSSDWRRLFDDATLVRLLGPLGGRFVGVVESYGSSRCKEILTEVRRRKITHWLAIDDHPSVVAAQANEPRFIGCDAARGLSEIAAQRKLGAMLSVLPDRPVG</sequence>
<evidence type="ECO:0000313" key="2">
    <source>
        <dbReference type="Proteomes" id="UP000294200"/>
    </source>
</evidence>
<dbReference type="Proteomes" id="UP000294200">
    <property type="component" value="Unassembled WGS sequence"/>
</dbReference>
<organism evidence="1 2">
    <name type="scientific">Paraburkholderia steynii</name>
    <dbReference type="NCBI Taxonomy" id="1245441"/>
    <lineage>
        <taxon>Bacteria</taxon>
        <taxon>Pseudomonadati</taxon>
        <taxon>Pseudomonadota</taxon>
        <taxon>Betaproteobacteria</taxon>
        <taxon>Burkholderiales</taxon>
        <taxon>Burkholderiaceae</taxon>
        <taxon>Paraburkholderia</taxon>
    </lineage>
</organism>
<evidence type="ECO:0000313" key="1">
    <source>
        <dbReference type="EMBL" id="TCG03674.1"/>
    </source>
</evidence>
<dbReference type="Pfam" id="PF18143">
    <property type="entry name" value="HAD_SAK_2"/>
    <property type="match status" value="1"/>
</dbReference>
<accession>A0A4R0X1J4</accession>
<name>A0A4R0X1J4_9BURK</name>
<keyword evidence="2" id="KW-1185">Reference proteome</keyword>
<gene>
    <name evidence="1" type="ORF">BZM27_46680</name>
</gene>
<proteinExistence type="predicted"/>
<comment type="caution">
    <text evidence="1">The sequence shown here is derived from an EMBL/GenBank/DDBJ whole genome shotgun (WGS) entry which is preliminary data.</text>
</comment>
<reference evidence="1 2" key="1">
    <citation type="submission" date="2017-02" db="EMBL/GenBank/DDBJ databases">
        <title>Paraburkholderia sophoroidis sp. nov. and Paraburkholderia steynii sp. nov. rhizobial symbionts of the fynbos legume Hypocalyptus sophoroides.</title>
        <authorList>
            <person name="Steenkamp E.T."/>
            <person name="Beukes C.W."/>
            <person name="Van Zyl E."/>
            <person name="Avontuur J."/>
            <person name="Chan W.Y."/>
            <person name="Hassen A."/>
            <person name="Palmer M."/>
            <person name="Mthombeni L."/>
            <person name="Phalane F."/>
            <person name="Sereme K."/>
            <person name="Venter S.N."/>
        </authorList>
    </citation>
    <scope>NUCLEOTIDE SEQUENCE [LARGE SCALE GENOMIC DNA]</scope>
    <source>
        <strain evidence="1 2">HC1.1ba</strain>
    </source>
</reference>
<dbReference type="EMBL" id="MWML01000359">
    <property type="protein sequence ID" value="TCG03674.1"/>
    <property type="molecule type" value="Genomic_DNA"/>
</dbReference>
<protein>
    <submittedName>
        <fullName evidence="1">Uncharacterized protein</fullName>
    </submittedName>
</protein>
<dbReference type="AlphaFoldDB" id="A0A4R0X1J4"/>